<dbReference type="PANTHER" id="PTHR43401">
    <property type="entry name" value="L-THREONINE 3-DEHYDROGENASE"/>
    <property type="match status" value="1"/>
</dbReference>
<sequence>MKAAVLHGTQEIVYEDIERTEPAAGEVVVKVHYTGVCGSDVPRVLQGRVHFFPLVLGHEFSGRIVAVGDGVSSDLVGRRVAGVPLQPCMECEDCLEGDYSLCGHYGFVGSRSQGSMAEYVTLPEKNVVFLGDDVPDLDGAFFEPAAVAIHGIELAHFKEEATAAVVGCGTIGILCAQALSGYGASNVVATVRSAPKAAAARAAGVTKLADTLEEDWLDQVLALNDGRRFDYVFDTAGTPETILDSFELAANKARVMFIGTPSRDVAFTAKQWETINRKELTVGGSWMSYSKPWPGVEWDIVNRFFNQGIMRVVPEMLDTVYNLSDTSDAFERYAKRDVEGKILIDSWEEH</sequence>
<comment type="cofactor">
    <cofactor evidence="4">
        <name>Zn(2+)</name>
        <dbReference type="ChEBI" id="CHEBI:29105"/>
    </cofactor>
</comment>
<dbReference type="InterPro" id="IPR050129">
    <property type="entry name" value="Zn_alcohol_dh"/>
</dbReference>
<dbReference type="CDD" id="cd08236">
    <property type="entry name" value="sugar_DH"/>
    <property type="match status" value="1"/>
</dbReference>
<dbReference type="eggNOG" id="COG1063">
    <property type="taxonomic scope" value="Bacteria"/>
</dbReference>
<dbReference type="InterPro" id="IPR036291">
    <property type="entry name" value="NAD(P)-bd_dom_sf"/>
</dbReference>
<dbReference type="SUPFAM" id="SSF50129">
    <property type="entry name" value="GroES-like"/>
    <property type="match status" value="1"/>
</dbReference>
<comment type="caution">
    <text evidence="6">The sequence shown here is derived from an EMBL/GenBank/DDBJ whole genome shotgun (WGS) entry which is preliminary data.</text>
</comment>
<evidence type="ECO:0000256" key="4">
    <source>
        <dbReference type="RuleBase" id="RU361277"/>
    </source>
</evidence>
<dbReference type="InterPro" id="IPR002328">
    <property type="entry name" value="ADH_Zn_CS"/>
</dbReference>
<dbReference type="GeneID" id="85008185"/>
<evidence type="ECO:0000256" key="3">
    <source>
        <dbReference type="ARBA" id="ARBA00023002"/>
    </source>
</evidence>
<evidence type="ECO:0000259" key="5">
    <source>
        <dbReference type="SMART" id="SM00829"/>
    </source>
</evidence>
<dbReference type="InterPro" id="IPR013154">
    <property type="entry name" value="ADH-like_N"/>
</dbReference>
<dbReference type="AlphaFoldDB" id="D0WIS0"/>
<dbReference type="Proteomes" id="UP000006001">
    <property type="component" value="Unassembled WGS sequence"/>
</dbReference>
<dbReference type="Gene3D" id="3.40.50.720">
    <property type="entry name" value="NAD(P)-binding Rossmann-like Domain"/>
    <property type="match status" value="1"/>
</dbReference>
<dbReference type="PROSITE" id="PS00059">
    <property type="entry name" value="ADH_ZINC"/>
    <property type="match status" value="1"/>
</dbReference>
<protein>
    <submittedName>
        <fullName evidence="6">Chlorophyll synthesis pathway protein BchC</fullName>
    </submittedName>
</protein>
<gene>
    <name evidence="6" type="ORF">HMPREF0762_01745</name>
</gene>
<dbReference type="GO" id="GO:0016491">
    <property type="term" value="F:oxidoreductase activity"/>
    <property type="evidence" value="ECO:0007669"/>
    <property type="project" value="UniProtKB-KW"/>
</dbReference>
<keyword evidence="2 4" id="KW-0862">Zinc</keyword>
<evidence type="ECO:0000256" key="2">
    <source>
        <dbReference type="ARBA" id="ARBA00022833"/>
    </source>
</evidence>
<keyword evidence="3" id="KW-0560">Oxidoreductase</keyword>
<keyword evidence="1 4" id="KW-0479">Metal-binding</keyword>
<dbReference type="SUPFAM" id="SSF51735">
    <property type="entry name" value="NAD(P)-binding Rossmann-fold domains"/>
    <property type="match status" value="1"/>
</dbReference>
<comment type="similarity">
    <text evidence="4">Belongs to the zinc-containing alcohol dehydrogenase family.</text>
</comment>
<dbReference type="EMBL" id="ACUX02000018">
    <property type="protein sequence ID" value="EEZ60621.1"/>
    <property type="molecule type" value="Genomic_DNA"/>
</dbReference>
<evidence type="ECO:0000256" key="1">
    <source>
        <dbReference type="ARBA" id="ARBA00022723"/>
    </source>
</evidence>
<dbReference type="InterPro" id="IPR011032">
    <property type="entry name" value="GroES-like_sf"/>
</dbReference>
<dbReference type="RefSeq" id="WP_006363022.1">
    <property type="nucleotide sequence ID" value="NZ_GG700631.1"/>
</dbReference>
<dbReference type="GO" id="GO:0008270">
    <property type="term" value="F:zinc ion binding"/>
    <property type="evidence" value="ECO:0007669"/>
    <property type="project" value="InterPro"/>
</dbReference>
<evidence type="ECO:0000313" key="6">
    <source>
        <dbReference type="EMBL" id="EEZ60621.1"/>
    </source>
</evidence>
<dbReference type="Pfam" id="PF08240">
    <property type="entry name" value="ADH_N"/>
    <property type="match status" value="1"/>
</dbReference>
<keyword evidence="7" id="KW-1185">Reference proteome</keyword>
<dbReference type="STRING" id="649764.HMPREF0762_01745"/>
<dbReference type="HOGENOM" id="CLU_026673_11_0_11"/>
<feature type="domain" description="Enoyl reductase (ER)" evidence="5">
    <location>
        <begin position="8"/>
        <end position="344"/>
    </location>
</feature>
<dbReference type="PANTHER" id="PTHR43401:SF2">
    <property type="entry name" value="L-THREONINE 3-DEHYDROGENASE"/>
    <property type="match status" value="1"/>
</dbReference>
<dbReference type="InterPro" id="IPR013149">
    <property type="entry name" value="ADH-like_C"/>
</dbReference>
<reference evidence="6" key="1">
    <citation type="submission" date="2009-10" db="EMBL/GenBank/DDBJ databases">
        <authorList>
            <person name="Weinstock G."/>
            <person name="Sodergren E."/>
            <person name="Clifton S."/>
            <person name="Fulton L."/>
            <person name="Fulton B."/>
            <person name="Courtney L."/>
            <person name="Fronick C."/>
            <person name="Harrison M."/>
            <person name="Strong C."/>
            <person name="Farmer C."/>
            <person name="Delahaunty K."/>
            <person name="Markovic C."/>
            <person name="Hall O."/>
            <person name="Minx P."/>
            <person name="Tomlinson C."/>
            <person name="Mitreva M."/>
            <person name="Nelson J."/>
            <person name="Hou S."/>
            <person name="Wollam A."/>
            <person name="Pepin K.H."/>
            <person name="Johnson M."/>
            <person name="Bhonagiri V."/>
            <person name="Nash W.E."/>
            <person name="Warren W."/>
            <person name="Chinwalla A."/>
            <person name="Mardis E.R."/>
            <person name="Wilson R.K."/>
        </authorList>
    </citation>
    <scope>NUCLEOTIDE SEQUENCE [LARGE SCALE GENOMIC DNA]</scope>
    <source>
        <strain evidence="6">ATCC 700122</strain>
    </source>
</reference>
<organism evidence="6 7">
    <name type="scientific">Slackia exigua (strain ATCC 700122 / DSM 15923 / CIP 105133 / JCM 11022 / KCTC 5966 / S-7)</name>
    <dbReference type="NCBI Taxonomy" id="649764"/>
    <lineage>
        <taxon>Bacteria</taxon>
        <taxon>Bacillati</taxon>
        <taxon>Actinomycetota</taxon>
        <taxon>Coriobacteriia</taxon>
        <taxon>Eggerthellales</taxon>
        <taxon>Eggerthellaceae</taxon>
        <taxon>Slackia</taxon>
    </lineage>
</organism>
<proteinExistence type="inferred from homology"/>
<dbReference type="InterPro" id="IPR020843">
    <property type="entry name" value="ER"/>
</dbReference>
<dbReference type="Pfam" id="PF00107">
    <property type="entry name" value="ADH_zinc_N"/>
    <property type="match status" value="1"/>
</dbReference>
<name>D0WIS0_SLAES</name>
<dbReference type="SMART" id="SM00829">
    <property type="entry name" value="PKS_ER"/>
    <property type="match status" value="1"/>
</dbReference>
<evidence type="ECO:0000313" key="7">
    <source>
        <dbReference type="Proteomes" id="UP000006001"/>
    </source>
</evidence>
<dbReference type="Gene3D" id="3.90.180.10">
    <property type="entry name" value="Medium-chain alcohol dehydrogenases, catalytic domain"/>
    <property type="match status" value="1"/>
</dbReference>
<accession>D0WIS0</accession>
<dbReference type="OrthoDB" id="241504at2"/>